<sequence>MTLFDTKNTCFSYIKGKLFELLAEELQKSSKLELNYRHSKQTKSLYLSLMFKKEYFKKCDPLVGQKFPYVIRVSDHGINIHFSERMADAEIIVRQVLSKDLNEQLNILKSEIKNINLSIFSTTDINKISNLKTLRVQKILECESILAASQYTFKADFDSICSDIKKILKAHE</sequence>
<dbReference type="EMBL" id="BBLT01000001">
    <property type="protein sequence ID" value="GAL83444.1"/>
    <property type="molecule type" value="Genomic_DNA"/>
</dbReference>
<evidence type="ECO:0000313" key="2">
    <source>
        <dbReference type="Proteomes" id="UP000030185"/>
    </source>
</evidence>
<dbReference type="STRING" id="153721.MYP_671"/>
<name>A0A098LAH9_9BACT</name>
<comment type="caution">
    <text evidence="1">The sequence shown here is derived from an EMBL/GenBank/DDBJ whole genome shotgun (WGS) entry which is preliminary data.</text>
</comment>
<proteinExistence type="predicted"/>
<dbReference type="AlphaFoldDB" id="A0A098LAH9"/>
<accession>A0A098LAH9</accession>
<protein>
    <submittedName>
        <fullName evidence="1">Uncharacterized protein</fullName>
    </submittedName>
</protein>
<organism evidence="1 2">
    <name type="scientific">Sporocytophaga myxococcoides</name>
    <dbReference type="NCBI Taxonomy" id="153721"/>
    <lineage>
        <taxon>Bacteria</taxon>
        <taxon>Pseudomonadati</taxon>
        <taxon>Bacteroidota</taxon>
        <taxon>Cytophagia</taxon>
        <taxon>Cytophagales</taxon>
        <taxon>Cytophagaceae</taxon>
        <taxon>Sporocytophaga</taxon>
    </lineage>
</organism>
<dbReference type="Proteomes" id="UP000030185">
    <property type="component" value="Unassembled WGS sequence"/>
</dbReference>
<evidence type="ECO:0000313" key="1">
    <source>
        <dbReference type="EMBL" id="GAL83444.1"/>
    </source>
</evidence>
<dbReference type="RefSeq" id="WP_045458327.1">
    <property type="nucleotide sequence ID" value="NZ_BBLT01000001.1"/>
</dbReference>
<keyword evidence="2" id="KW-1185">Reference proteome</keyword>
<gene>
    <name evidence="1" type="ORF">MYP_671</name>
</gene>
<reference evidence="1 2" key="1">
    <citation type="submission" date="2014-09" db="EMBL/GenBank/DDBJ databases">
        <title>Sporocytophaga myxococcoides PG-01 genome sequencing.</title>
        <authorList>
            <person name="Liu L."/>
            <person name="Gao P.J."/>
            <person name="Chen G.J."/>
            <person name="Wang L.S."/>
        </authorList>
    </citation>
    <scope>NUCLEOTIDE SEQUENCE [LARGE SCALE GENOMIC DNA]</scope>
    <source>
        <strain evidence="1 2">PG-01</strain>
    </source>
</reference>